<feature type="region of interest" description="Disordered" evidence="1">
    <location>
        <begin position="531"/>
        <end position="583"/>
    </location>
</feature>
<keyword evidence="3" id="KW-1185">Reference proteome</keyword>
<dbReference type="Proteomes" id="UP000298030">
    <property type="component" value="Unassembled WGS sequence"/>
</dbReference>
<dbReference type="STRING" id="71717.A0A4Y7SMF5"/>
<gene>
    <name evidence="2" type="ORF">FA13DRAFT_1917000</name>
</gene>
<sequence>MPRRSSPTMNPTTRVRVTPEVASAICACIAENAFLTPEGSVQGTAGVPVVRRKWRRVLANVMVLNKTFHDACAPHLWETELHGEGPPTLRFQSNSIATGLWHRFRHYSSYVRRLILGPGDQAPLDPSSMTTFSNWARHSADDGFSVYLATTLLCQGKSSTLNLGPLLPHTDAAILYGSRGSLTRLRIDHVVPPTTLHGIATLFKLQSLSLSLHADTNVVFVNSIAGLCDLQELTISQTHLEPKASTHSVDNSTTPQCLLLPRLRSLSISAAVPTQCHFQRILTPITSLESLHLRATSSGLACLIPSIIGNYASRNFGIRSLNVEVTDHELTSKSVRRLRDDHEDRTAKFLRSLSSLIHLRNFCMVNVPFFETTIVGRVVEVAKLLSNLRIFHFLPVPVTPRPKDQLVLGNLHLLEKLTRDNTNLRFVETPVCIGDGPVPAAEEVPGEHPLEKLSIFSEGLPLVSLSDKLKLAAYIDSKFPRLKELSHTPRGRDIRDLVMDRQKVRGSGVADSQAKLDHAGFPEAVAVLAEPYDSEDSEDMLDDEVGEAVDELKDDESKPAKRSRSRAAPTKKTGAKRARVGSK</sequence>
<accession>A0A4Y7SMF5</accession>
<dbReference type="SUPFAM" id="SSF52047">
    <property type="entry name" value="RNI-like"/>
    <property type="match status" value="1"/>
</dbReference>
<dbReference type="AlphaFoldDB" id="A0A4Y7SMF5"/>
<evidence type="ECO:0000256" key="1">
    <source>
        <dbReference type="SAM" id="MobiDB-lite"/>
    </source>
</evidence>
<evidence type="ECO:0000313" key="2">
    <source>
        <dbReference type="EMBL" id="TEB23025.1"/>
    </source>
</evidence>
<dbReference type="EMBL" id="QPFP01000082">
    <property type="protein sequence ID" value="TEB23025.1"/>
    <property type="molecule type" value="Genomic_DNA"/>
</dbReference>
<reference evidence="2 3" key="1">
    <citation type="journal article" date="2019" name="Nat. Ecol. Evol.">
        <title>Megaphylogeny resolves global patterns of mushroom evolution.</title>
        <authorList>
            <person name="Varga T."/>
            <person name="Krizsan K."/>
            <person name="Foldi C."/>
            <person name="Dima B."/>
            <person name="Sanchez-Garcia M."/>
            <person name="Sanchez-Ramirez S."/>
            <person name="Szollosi G.J."/>
            <person name="Szarkandi J.G."/>
            <person name="Papp V."/>
            <person name="Albert L."/>
            <person name="Andreopoulos W."/>
            <person name="Angelini C."/>
            <person name="Antonin V."/>
            <person name="Barry K.W."/>
            <person name="Bougher N.L."/>
            <person name="Buchanan P."/>
            <person name="Buyck B."/>
            <person name="Bense V."/>
            <person name="Catcheside P."/>
            <person name="Chovatia M."/>
            <person name="Cooper J."/>
            <person name="Damon W."/>
            <person name="Desjardin D."/>
            <person name="Finy P."/>
            <person name="Geml J."/>
            <person name="Haridas S."/>
            <person name="Hughes K."/>
            <person name="Justo A."/>
            <person name="Karasinski D."/>
            <person name="Kautmanova I."/>
            <person name="Kiss B."/>
            <person name="Kocsube S."/>
            <person name="Kotiranta H."/>
            <person name="LaButti K.M."/>
            <person name="Lechner B.E."/>
            <person name="Liimatainen K."/>
            <person name="Lipzen A."/>
            <person name="Lukacs Z."/>
            <person name="Mihaltcheva S."/>
            <person name="Morgado L.N."/>
            <person name="Niskanen T."/>
            <person name="Noordeloos M.E."/>
            <person name="Ohm R.A."/>
            <person name="Ortiz-Santana B."/>
            <person name="Ovrebo C."/>
            <person name="Racz N."/>
            <person name="Riley R."/>
            <person name="Savchenko A."/>
            <person name="Shiryaev A."/>
            <person name="Soop K."/>
            <person name="Spirin V."/>
            <person name="Szebenyi C."/>
            <person name="Tomsovsky M."/>
            <person name="Tulloss R.E."/>
            <person name="Uehling J."/>
            <person name="Grigoriev I.V."/>
            <person name="Vagvolgyi C."/>
            <person name="Papp T."/>
            <person name="Martin F.M."/>
            <person name="Miettinen O."/>
            <person name="Hibbett D.S."/>
            <person name="Nagy L.G."/>
        </authorList>
    </citation>
    <scope>NUCLEOTIDE SEQUENCE [LARGE SCALE GENOMIC DNA]</scope>
    <source>
        <strain evidence="2 3">FP101781</strain>
    </source>
</reference>
<organism evidence="2 3">
    <name type="scientific">Coprinellus micaceus</name>
    <name type="common">Glistening ink-cap mushroom</name>
    <name type="synonym">Coprinus micaceus</name>
    <dbReference type="NCBI Taxonomy" id="71717"/>
    <lineage>
        <taxon>Eukaryota</taxon>
        <taxon>Fungi</taxon>
        <taxon>Dikarya</taxon>
        <taxon>Basidiomycota</taxon>
        <taxon>Agaricomycotina</taxon>
        <taxon>Agaricomycetes</taxon>
        <taxon>Agaricomycetidae</taxon>
        <taxon>Agaricales</taxon>
        <taxon>Agaricineae</taxon>
        <taxon>Psathyrellaceae</taxon>
        <taxon>Coprinellus</taxon>
    </lineage>
</organism>
<proteinExistence type="predicted"/>
<comment type="caution">
    <text evidence="2">The sequence shown here is derived from an EMBL/GenBank/DDBJ whole genome shotgun (WGS) entry which is preliminary data.</text>
</comment>
<name>A0A4Y7SMF5_COPMI</name>
<protein>
    <submittedName>
        <fullName evidence="2">Uncharacterized protein</fullName>
    </submittedName>
</protein>
<feature type="compositionally biased region" description="Acidic residues" evidence="1">
    <location>
        <begin position="532"/>
        <end position="554"/>
    </location>
</feature>
<evidence type="ECO:0000313" key="3">
    <source>
        <dbReference type="Proteomes" id="UP000298030"/>
    </source>
</evidence>
<feature type="compositionally biased region" description="Basic residues" evidence="1">
    <location>
        <begin position="573"/>
        <end position="583"/>
    </location>
</feature>